<dbReference type="AlphaFoldDB" id="A0A5N6M018"/>
<sequence>MTLDFLHVSGNEEKYVEHGSSTSFGLHHIGSRNAHELVTNLHIPRGISTFPPSVGILIMQDVLTPGNQPL</sequence>
<dbReference type="EMBL" id="SZYD01000017">
    <property type="protein sequence ID" value="KAD3067092.1"/>
    <property type="molecule type" value="Genomic_DNA"/>
</dbReference>
<dbReference type="Proteomes" id="UP000326396">
    <property type="component" value="Linkage Group LG7"/>
</dbReference>
<protein>
    <submittedName>
        <fullName evidence="1">Uncharacterized protein</fullName>
    </submittedName>
</protein>
<evidence type="ECO:0000313" key="2">
    <source>
        <dbReference type="Proteomes" id="UP000326396"/>
    </source>
</evidence>
<keyword evidence="2" id="KW-1185">Reference proteome</keyword>
<reference evidence="1 2" key="1">
    <citation type="submission" date="2019-05" db="EMBL/GenBank/DDBJ databases">
        <title>Mikania micrantha, genome provides insights into the molecular mechanism of rapid growth.</title>
        <authorList>
            <person name="Liu B."/>
        </authorList>
    </citation>
    <scope>NUCLEOTIDE SEQUENCE [LARGE SCALE GENOMIC DNA]</scope>
    <source>
        <strain evidence="1">NLD-2019</strain>
        <tissue evidence="1">Leaf</tissue>
    </source>
</reference>
<evidence type="ECO:0000313" key="1">
    <source>
        <dbReference type="EMBL" id="KAD3067092.1"/>
    </source>
</evidence>
<comment type="caution">
    <text evidence="1">The sequence shown here is derived from an EMBL/GenBank/DDBJ whole genome shotgun (WGS) entry which is preliminary data.</text>
</comment>
<proteinExistence type="predicted"/>
<organism evidence="1 2">
    <name type="scientific">Mikania micrantha</name>
    <name type="common">bitter vine</name>
    <dbReference type="NCBI Taxonomy" id="192012"/>
    <lineage>
        <taxon>Eukaryota</taxon>
        <taxon>Viridiplantae</taxon>
        <taxon>Streptophyta</taxon>
        <taxon>Embryophyta</taxon>
        <taxon>Tracheophyta</taxon>
        <taxon>Spermatophyta</taxon>
        <taxon>Magnoliopsida</taxon>
        <taxon>eudicotyledons</taxon>
        <taxon>Gunneridae</taxon>
        <taxon>Pentapetalae</taxon>
        <taxon>asterids</taxon>
        <taxon>campanulids</taxon>
        <taxon>Asterales</taxon>
        <taxon>Asteraceae</taxon>
        <taxon>Asteroideae</taxon>
        <taxon>Heliantheae alliance</taxon>
        <taxon>Eupatorieae</taxon>
        <taxon>Mikania</taxon>
    </lineage>
</organism>
<name>A0A5N6M018_9ASTR</name>
<accession>A0A5N6M018</accession>
<gene>
    <name evidence="1" type="ORF">E3N88_34972</name>
</gene>